<keyword evidence="5" id="KW-1185">Reference proteome</keyword>
<evidence type="ECO:0000313" key="4">
    <source>
        <dbReference type="EMBL" id="MDP8568037.1"/>
    </source>
</evidence>
<feature type="signal peptide" evidence="2">
    <location>
        <begin position="1"/>
        <end position="21"/>
    </location>
</feature>
<gene>
    <name evidence="4" type="ORF">Q9291_09270</name>
</gene>
<comment type="caution">
    <text evidence="4">The sequence shown here is derived from an EMBL/GenBank/DDBJ whole genome shotgun (WGS) entry which is preliminary data.</text>
</comment>
<feature type="region of interest" description="Disordered" evidence="1">
    <location>
        <begin position="147"/>
        <end position="199"/>
    </location>
</feature>
<accession>A0ABT9JTX7</accession>
<dbReference type="Proteomes" id="UP001225906">
    <property type="component" value="Unassembled WGS sequence"/>
</dbReference>
<dbReference type="InterPro" id="IPR002048">
    <property type="entry name" value="EF_hand_dom"/>
</dbReference>
<proteinExistence type="predicted"/>
<dbReference type="InterPro" id="IPR018247">
    <property type="entry name" value="EF_Hand_1_Ca_BS"/>
</dbReference>
<protein>
    <submittedName>
        <fullName evidence="4">EF-hand domain-containing protein</fullName>
    </submittedName>
</protein>
<dbReference type="Gene3D" id="1.10.238.10">
    <property type="entry name" value="EF-hand"/>
    <property type="match status" value="1"/>
</dbReference>
<evidence type="ECO:0000256" key="1">
    <source>
        <dbReference type="SAM" id="MobiDB-lite"/>
    </source>
</evidence>
<keyword evidence="2" id="KW-0732">Signal</keyword>
<feature type="compositionally biased region" description="Low complexity" evidence="1">
    <location>
        <begin position="174"/>
        <end position="187"/>
    </location>
</feature>
<dbReference type="SUPFAM" id="SSF47473">
    <property type="entry name" value="EF-hand"/>
    <property type="match status" value="1"/>
</dbReference>
<dbReference type="EMBL" id="JAVCAP010000019">
    <property type="protein sequence ID" value="MDP8568037.1"/>
    <property type="molecule type" value="Genomic_DNA"/>
</dbReference>
<evidence type="ECO:0000256" key="2">
    <source>
        <dbReference type="SAM" id="SignalP"/>
    </source>
</evidence>
<reference evidence="5" key="1">
    <citation type="journal article" date="2019" name="Int. J. Syst. Evol. Microbiol.">
        <title>The Global Catalogue of Microorganisms (GCM) 10K type strain sequencing project: providing services to taxonomists for standard genome sequencing and annotation.</title>
        <authorList>
            <consortium name="The Broad Institute Genomics Platform"/>
            <consortium name="The Broad Institute Genome Sequencing Center for Infectious Disease"/>
            <person name="Wu L."/>
            <person name="Ma J."/>
        </authorList>
    </citation>
    <scope>NUCLEOTIDE SEQUENCE [LARGE SCALE GENOMIC DNA]</scope>
    <source>
        <strain evidence="5">VKM B-3159</strain>
    </source>
</reference>
<dbReference type="PROSITE" id="PS00018">
    <property type="entry name" value="EF_HAND_1"/>
    <property type="match status" value="1"/>
</dbReference>
<feature type="domain" description="EF-hand" evidence="3">
    <location>
        <begin position="109"/>
        <end position="144"/>
    </location>
</feature>
<feature type="chain" id="PRO_5045998927" evidence="2">
    <location>
        <begin position="22"/>
        <end position="199"/>
    </location>
</feature>
<dbReference type="PROSITE" id="PS50222">
    <property type="entry name" value="EF_HAND_2"/>
    <property type="match status" value="1"/>
</dbReference>
<dbReference type="RefSeq" id="WP_306389759.1">
    <property type="nucleotide sequence ID" value="NZ_JAVCAP010000019.1"/>
</dbReference>
<name>A0ABT9JTX7_9PROT</name>
<evidence type="ECO:0000313" key="5">
    <source>
        <dbReference type="Proteomes" id="UP001225906"/>
    </source>
</evidence>
<evidence type="ECO:0000259" key="3">
    <source>
        <dbReference type="PROSITE" id="PS50222"/>
    </source>
</evidence>
<sequence length="199" mass="22290">MTHLKSILLVTAMLMAMPACADWKLPLHVSDSRGLDNDDVGLSKTLERNFSPEDRARLRKALTDYARNTDPDHQLMLQKRKAMHESITQRFNECNRDNDDSLDREETTLCLPQVARHFSYVDVDGDGVITLDELELAHTKMTEKQRAAEAQFEVQQTPSGDIDPDLKTKNKQKNSSVVPASSSANSSGKELSAARKHPS</sequence>
<organism evidence="4 5">
    <name type="scientific">Methylophilus aquaticus</name>
    <dbReference type="NCBI Taxonomy" id="1971610"/>
    <lineage>
        <taxon>Bacteria</taxon>
        <taxon>Pseudomonadati</taxon>
        <taxon>Pseudomonadota</taxon>
        <taxon>Betaproteobacteria</taxon>
        <taxon>Nitrosomonadales</taxon>
        <taxon>Methylophilaceae</taxon>
        <taxon>Methylophilus</taxon>
    </lineage>
</organism>
<dbReference type="InterPro" id="IPR011992">
    <property type="entry name" value="EF-hand-dom_pair"/>
</dbReference>